<feature type="domain" description="Carrier" evidence="7">
    <location>
        <begin position="574"/>
        <end position="649"/>
    </location>
</feature>
<dbReference type="InterPro" id="IPR042099">
    <property type="entry name" value="ANL_N_sf"/>
</dbReference>
<dbReference type="SUPFAM" id="SSF52777">
    <property type="entry name" value="CoA-dependent acyltransferases"/>
    <property type="match status" value="6"/>
</dbReference>
<dbReference type="Gene3D" id="1.10.1200.10">
    <property type="entry name" value="ACP-like"/>
    <property type="match status" value="3"/>
</dbReference>
<evidence type="ECO:0000256" key="5">
    <source>
        <dbReference type="ARBA" id="ARBA00022832"/>
    </source>
</evidence>
<dbReference type="GO" id="GO:0006631">
    <property type="term" value="P:fatty acid metabolic process"/>
    <property type="evidence" value="ECO:0007669"/>
    <property type="project" value="UniProtKB-KW"/>
</dbReference>
<dbReference type="InterPro" id="IPR023213">
    <property type="entry name" value="CAT-like_dom_sf"/>
</dbReference>
<name>A0A562LTE4_9BRAD</name>
<evidence type="ECO:0000259" key="7">
    <source>
        <dbReference type="PROSITE" id="PS50075"/>
    </source>
</evidence>
<dbReference type="FunFam" id="1.10.1200.10:FF:000005">
    <property type="entry name" value="Nonribosomal peptide synthetase 1"/>
    <property type="match status" value="2"/>
</dbReference>
<dbReference type="InterPro" id="IPR020806">
    <property type="entry name" value="PKS_PP-bd"/>
</dbReference>
<evidence type="ECO:0000256" key="1">
    <source>
        <dbReference type="ARBA" id="ARBA00001957"/>
    </source>
</evidence>
<comment type="caution">
    <text evidence="8">The sequence shown here is derived from an EMBL/GenBank/DDBJ whole genome shotgun (WGS) entry which is preliminary data.</text>
</comment>
<dbReference type="PROSITE" id="PS50075">
    <property type="entry name" value="CARRIER"/>
    <property type="match status" value="3"/>
</dbReference>
<dbReference type="InterPro" id="IPR020845">
    <property type="entry name" value="AMP-binding_CS"/>
</dbReference>
<dbReference type="OrthoDB" id="9803968at2"/>
<dbReference type="Pfam" id="PF00668">
    <property type="entry name" value="Condensation"/>
    <property type="match status" value="3"/>
</dbReference>
<dbReference type="CDD" id="cd17649">
    <property type="entry name" value="A_NRPS_PvdJ-like"/>
    <property type="match status" value="1"/>
</dbReference>
<dbReference type="NCBIfam" id="TIGR01720">
    <property type="entry name" value="NRPS-para261"/>
    <property type="match status" value="1"/>
</dbReference>
<dbReference type="PANTHER" id="PTHR45398">
    <property type="match status" value="1"/>
</dbReference>
<comment type="cofactor">
    <cofactor evidence="1">
        <name>pantetheine 4'-phosphate</name>
        <dbReference type="ChEBI" id="CHEBI:47942"/>
    </cofactor>
</comment>
<dbReference type="GO" id="GO:0044550">
    <property type="term" value="P:secondary metabolite biosynthetic process"/>
    <property type="evidence" value="ECO:0007669"/>
    <property type="project" value="UniProtKB-ARBA"/>
</dbReference>
<evidence type="ECO:0000313" key="9">
    <source>
        <dbReference type="Proteomes" id="UP000317176"/>
    </source>
</evidence>
<dbReference type="Gene3D" id="3.30.559.10">
    <property type="entry name" value="Chloramphenicol acetyltransferase-like domain"/>
    <property type="match status" value="3"/>
</dbReference>
<dbReference type="SUPFAM" id="SSF56801">
    <property type="entry name" value="Acetyl-CoA synthetase-like"/>
    <property type="match status" value="3"/>
</dbReference>
<dbReference type="SMART" id="SM00823">
    <property type="entry name" value="PKS_PP"/>
    <property type="match status" value="3"/>
</dbReference>
<dbReference type="Gene3D" id="3.40.50.12780">
    <property type="entry name" value="N-terminal domain of ligase-like"/>
    <property type="match status" value="1"/>
</dbReference>
<dbReference type="Pfam" id="PF13193">
    <property type="entry name" value="AMP-binding_C"/>
    <property type="match status" value="2"/>
</dbReference>
<dbReference type="CDD" id="cd19543">
    <property type="entry name" value="DCL_NRPS"/>
    <property type="match status" value="1"/>
</dbReference>
<reference evidence="8 9" key="1">
    <citation type="journal article" date="2015" name="Stand. Genomic Sci.">
        <title>Genomic Encyclopedia of Bacterial and Archaeal Type Strains, Phase III: the genomes of soil and plant-associated and newly described type strains.</title>
        <authorList>
            <person name="Whitman W.B."/>
            <person name="Woyke T."/>
            <person name="Klenk H.P."/>
            <person name="Zhou Y."/>
            <person name="Lilburn T.G."/>
            <person name="Beck B.J."/>
            <person name="De Vos P."/>
            <person name="Vandamme P."/>
            <person name="Eisen J.A."/>
            <person name="Garrity G."/>
            <person name="Hugenholtz P."/>
            <person name="Kyrpides N.C."/>
        </authorList>
    </citation>
    <scope>NUCLEOTIDE SEQUENCE [LARGE SCALE GENOMIC DNA]</scope>
    <source>
        <strain evidence="8 9">CGMCC 1.10947</strain>
    </source>
</reference>
<keyword evidence="5" id="KW-0276">Fatty acid metabolism</keyword>
<dbReference type="InterPro" id="IPR009081">
    <property type="entry name" value="PP-bd_ACP"/>
</dbReference>
<keyword evidence="9" id="KW-1185">Reference proteome</keyword>
<dbReference type="RefSeq" id="WP_145627093.1">
    <property type="nucleotide sequence ID" value="NZ_CP088014.1"/>
</dbReference>
<dbReference type="InterPro" id="IPR045851">
    <property type="entry name" value="AMP-bd_C_sf"/>
</dbReference>
<dbReference type="InterPro" id="IPR010071">
    <property type="entry name" value="AA_adenyl_dom"/>
</dbReference>
<dbReference type="GO" id="GO:0031177">
    <property type="term" value="F:phosphopantetheine binding"/>
    <property type="evidence" value="ECO:0007669"/>
    <property type="project" value="InterPro"/>
</dbReference>
<dbReference type="InterPro" id="IPR000873">
    <property type="entry name" value="AMP-dep_synth/lig_dom"/>
</dbReference>
<dbReference type="Proteomes" id="UP000317176">
    <property type="component" value="Unassembled WGS sequence"/>
</dbReference>
<evidence type="ECO:0000256" key="6">
    <source>
        <dbReference type="ARBA" id="ARBA00023098"/>
    </source>
</evidence>
<dbReference type="NCBIfam" id="NF003417">
    <property type="entry name" value="PRK04813.1"/>
    <property type="match status" value="3"/>
</dbReference>
<dbReference type="CDD" id="cd05931">
    <property type="entry name" value="FAAL"/>
    <property type="match status" value="1"/>
</dbReference>
<dbReference type="CDD" id="cd19531">
    <property type="entry name" value="LCL_NRPS-like"/>
    <property type="match status" value="1"/>
</dbReference>
<dbReference type="Gene3D" id="2.30.38.10">
    <property type="entry name" value="Luciferase, Domain 3"/>
    <property type="match status" value="2"/>
</dbReference>
<dbReference type="GO" id="GO:0071766">
    <property type="term" value="P:Actinobacterium-type cell wall biogenesis"/>
    <property type="evidence" value="ECO:0007669"/>
    <property type="project" value="UniProtKB-ARBA"/>
</dbReference>
<dbReference type="InterPro" id="IPR001242">
    <property type="entry name" value="Condensation_dom"/>
</dbReference>
<dbReference type="GO" id="GO:0008610">
    <property type="term" value="P:lipid biosynthetic process"/>
    <property type="evidence" value="ECO:0007669"/>
    <property type="project" value="InterPro"/>
</dbReference>
<organism evidence="8 9">
    <name type="scientific">Bradyrhizobium daqingense</name>
    <dbReference type="NCBI Taxonomy" id="993502"/>
    <lineage>
        <taxon>Bacteria</taxon>
        <taxon>Pseudomonadati</taxon>
        <taxon>Pseudomonadota</taxon>
        <taxon>Alphaproteobacteria</taxon>
        <taxon>Hyphomicrobiales</taxon>
        <taxon>Nitrobacteraceae</taxon>
        <taxon>Bradyrhizobium</taxon>
    </lineage>
</organism>
<dbReference type="InterPro" id="IPR025110">
    <property type="entry name" value="AMP-bd_C"/>
</dbReference>
<evidence type="ECO:0000256" key="3">
    <source>
        <dbReference type="ARBA" id="ARBA00022450"/>
    </source>
</evidence>
<feature type="domain" description="Carrier" evidence="7">
    <location>
        <begin position="3155"/>
        <end position="3230"/>
    </location>
</feature>
<dbReference type="Gene3D" id="3.30.559.30">
    <property type="entry name" value="Nonribosomal peptide synthetase, condensation domain"/>
    <property type="match status" value="3"/>
</dbReference>
<gene>
    <name evidence="8" type="ORF">IQ17_00035</name>
</gene>
<dbReference type="FunFam" id="2.30.38.10:FF:000001">
    <property type="entry name" value="Non-ribosomal peptide synthetase PvdI"/>
    <property type="match status" value="1"/>
</dbReference>
<dbReference type="CDD" id="cd19534">
    <property type="entry name" value="E_NRPS"/>
    <property type="match status" value="1"/>
</dbReference>
<sequence length="3248" mass="351922">MDRSDHLVERLREHAALRPERAALRFLEGEDVAGELTFAALDARIRALAAWLQQVGGAGERAVILLPSGTNYAVAFYACLYSGVIAVPAYPPEGGPERYAGRLDGILRDATPRFILMETALRGLIEAALPELGNAEIVAVDTIPPDLAADWRETRPAADAIAFLQYTSGSTSQPKGVCVSHGNLAANERAIEAAAGGTPDDVFVSWLPLYHDMGLIGGLLNPLFTGFTGILMSPRNFLERPRRWLEAIDRHGGTLSGGPDFAYALCADRISDETISRLDLSRWKFAFSGSEFVRRTTLEKFGGRFARAGFDRRALTACYGLAEATLLVTAGDITAETVSYTLDTAQLAAGRIATASDGTDLVACGRAAAGHDTRIMRVDGSAVAGANEVGEIWVSGPSVALGYWNNSEATRQAFVERDGARWLRTGDIGFIRDDALVVAGRLKDLLIVRGQNVYPTDVEQAVEAEVESVRSGRVAAFPVDIDGREAIGVAAEFSRTVLKRSDPEALAHAIGEAVLRQAQEYPAVIVLLNPQAMPLTTSGKLQRSACAARLADNTLDSFMVFERGRRRGNGSSTVPATATERTVASIWCDALGVAEVHREDDFFVLGGNSIAAGQAAAAIRDRMNVEVELRVFFDAPTLAAFADRIDALGATGAGRTLPPIPWAAAADRAVMSHAQERLWFLWNMDLAGTAYTVASTIRLKGRLDHAVLSRALGEIVRRHEILRTSFIARDGRGTQVIHDVTNIGIRHEDLRTHFVRERAECVETLKRSELGKPFDLVNGPLLRAMLLQLADDAHELLLLAHHIIVDGWSLDVLLEQLAGLYRSGVGQSADAPPVPTVQYADFAAWQRNWLAGGEGDRQLAYWRTKLGDVHPVLALPHDRPRPAVQSHAGDTIGLAIDGALAARLREMAGKQRVSVFMLLLGAYQVLLHRYTGQNDLRVGVPIAGRRHTQLERLIGCFVNTLVLRAEIAGEASFPSLLQQVKEAVVEALSHQDLPFEMLVDGLKPERSGGHNPLFQSKFNYMSAPRGFAGAEGLSADIDIIDLAGSHFDLALDVIDGAAGMKVTFNYAIDLFDRPTIARLAAQFVSMLRQIAENAERRISDFVIDEEHRQAVPSEVATFRVTDVLSLHRASTADRQAAIAIRCGREQLTFEDIEQRSNRIAHALIAKGVARETPVALWIERSPAFVVALLAVLKAGGAYVPLDPKWPVERIRRILTDGGIEIVLAAGEKLADACGLDCLVLDAAAEAEREELSSLPVGVTNHPEQTAYVIYTSGSTGVPKGVSVSHGALANYAQALLQRLKPRPSASMAMVSTVAADLGHTVLFGALASGVTLNLLPPEAVFDADAFAQAMREGEVDILKIVPSHLRGLLQASRSADLLPRDVLVLGGEACDGALLDEVRRLRPGCRILNHYGPTETTVGAVTHECAAEREDGPVPIGLPLANLRAHVLDDALNEVPIGVTGELYIGGAGLARGYRGAAGLTAERFVPDPFGIPGERLYRTGDRVRCDDAGRLIFLGRSDDQIKLRGYRIELGEIARVIKSLPGIDDAVVVPRTVGADANRQELIAYCVPENPAGSQADTIKQQLAAIVPDYMVPSHVLVLARLPLTANGKVDRRALPGPAEEGAPVGYATPAGDVEVAIASVWCVVLGRERVGRHDNFFELGGDSILSLQIIARLRKRGIRLTPKQIFSQQTVAGLATVAVISAGTTKEEKPAARTTADGDAASGMRHLMPIQARFFAEDIDNRDHWNQAVLLLPRMQVDWETLRRALAAIVEHHDALRLRFRQMDGAWRAEQGLSPGSSELLWMHADVGGAAEITALARAGQESLSLSSGPLLRAVGMDLADGSQRLLLTIHHLVVDGVSWRILLEDLASAYDQLQLGSSVALPPKSDSYASWSERLHAYAGSAELAAELPHWLDCDAGVCLPCDDDHGDVDRVGDGGEVSLVFDADLTSQLLEHAPAAYRTQVNDLLLAGLVRAVSRWSRHDEITIELEGHGREDIFSDADISRTVGWFTTAFPVRLKDTAADEASLIKAVKERLRAIPNRGLGYGVLRYLGSEQQRHVLAQLAAPQIVFNYLGQFDASVGAARQFTFAPETAGPSRSATAPMRGWLNITGLVREGRLELSFAYGRKRYRQATVERLAAQYKAALRELVAHCCKGASGLTPSDVPLSGLGQADLDRLAATLDLRRIEDIYPLSPMQQGMLFHALRDGANDAYVNQLGLELFGVDAGQLKAAWQVVSDRHAALRTGFAWQNLSGAAQQVVYRQVTVPFVEEDWRDGSRVDLEAALAETSRREREMGFDVSQPPLQRIRLIRLDDNRYWLIWTHHHIFVDGWSSARLVADVLQLVSGGTLPAVQGSYRDYIAWLQGRDRESAERFWREALAGLETPTLLANTLAARKSSEGEGHASVGLAVDAALTERLKSFAKQERVTLNTLLQAAWAQLLRRHSGHSAVSFGVTISGRPAELPGSEETVGLFINTLPIVDAPNPQGKVGDWLRRLQEQNLALREHGWTPLYDIQRLAGHAGQPLFDSILVFENYPIDEGLLRGGEGGPRLGRVAYVTPTNYALAVAVFAASDRLNIEFNYDPCRFDEATIMRLRDVLHGLLEQIAANAECVVGGLRAAADQDARRTLEWSGAAQLTSASSCADVVKHIEAQAAQAPSAVAIIWGDQRLSYRELNVRANALARRLRLWNLGPDLLVGIALSRNPDMIIALLAVLKAGGAYLPLDPDYPAERLGYMLRDSGAALVLTQGALLESLAPVLREAEVEALCIEEPTPSAGDIGGNLNIEIHPDSLAYVIYTSGSTGMPKGVAVARGPLAMHCEAIGRLYRMTSRDREFQTASINFDIAHERWLVPLMTGGSLVLPSRPGLLVDDLISEITRSSVTSIFLPPAYADQLSAALRHGGRRLALRVCIVGGEAWSDTGIKAFRAAADVDLLVNAYGPTETVIAPTAWIVDDAKLTPHQPAPIGRPVGARSAHILDSDLNIVPVGVTGELFIGGIGQARGYLNRRALTAERFVPDPFSDSGARLYRTGDLARWRDDGVIEYVGRADQQVKIRGFRVELGEIEARLIEQRGVRAAAVVAGEGRTGRQLFAYASGEPSLNGRALRDTLSAILPDYMVPSSVTVLEQLPLTPNGKIDRRALPVPGDDVVARRTYEAPEDEIELALAGIWAELLDVDQVGRIDHFFELGGHSLLAVRVLSRVSQEIGVSIAISDLFAHPDLASFSRVVSIRLIEQEFDAEELQELVGAEQ</sequence>
<dbReference type="Gene3D" id="3.30.300.30">
    <property type="match status" value="3"/>
</dbReference>
<dbReference type="EMBL" id="VLKL01000001">
    <property type="protein sequence ID" value="TWI10889.1"/>
    <property type="molecule type" value="Genomic_DNA"/>
</dbReference>
<evidence type="ECO:0000313" key="8">
    <source>
        <dbReference type="EMBL" id="TWI10889.1"/>
    </source>
</evidence>
<dbReference type="GO" id="GO:0003824">
    <property type="term" value="F:catalytic activity"/>
    <property type="evidence" value="ECO:0007669"/>
    <property type="project" value="InterPro"/>
</dbReference>
<dbReference type="Gene3D" id="3.40.50.980">
    <property type="match status" value="4"/>
</dbReference>
<accession>A0A562LTE4</accession>
<evidence type="ECO:0000256" key="2">
    <source>
        <dbReference type="ARBA" id="ARBA00006432"/>
    </source>
</evidence>
<dbReference type="PANTHER" id="PTHR45398:SF1">
    <property type="entry name" value="ENZYME, PUTATIVE (JCVI)-RELATED"/>
    <property type="match status" value="1"/>
</dbReference>
<dbReference type="Pfam" id="PF00550">
    <property type="entry name" value="PP-binding"/>
    <property type="match status" value="3"/>
</dbReference>
<feature type="domain" description="Carrier" evidence="7">
    <location>
        <begin position="1630"/>
        <end position="1704"/>
    </location>
</feature>
<dbReference type="PROSITE" id="PS00455">
    <property type="entry name" value="AMP_BINDING"/>
    <property type="match status" value="3"/>
</dbReference>
<keyword evidence="6" id="KW-0443">Lipid metabolism</keyword>
<dbReference type="NCBIfam" id="TIGR01733">
    <property type="entry name" value="AA-adenyl-dom"/>
    <property type="match status" value="2"/>
</dbReference>
<keyword evidence="3" id="KW-0596">Phosphopantetheine</keyword>
<dbReference type="PROSITE" id="PS00012">
    <property type="entry name" value="PHOSPHOPANTETHEINE"/>
    <property type="match status" value="2"/>
</dbReference>
<dbReference type="InterPro" id="IPR036736">
    <property type="entry name" value="ACP-like_sf"/>
</dbReference>
<dbReference type="CDD" id="cd05930">
    <property type="entry name" value="A_NRPS"/>
    <property type="match status" value="1"/>
</dbReference>
<dbReference type="InterPro" id="IPR010060">
    <property type="entry name" value="NRPS_synth"/>
</dbReference>
<evidence type="ECO:0000256" key="4">
    <source>
        <dbReference type="ARBA" id="ARBA00022553"/>
    </source>
</evidence>
<protein>
    <submittedName>
        <fullName evidence="8">Non-ribosomal peptide synthase protein (TIGR01720 family)/amino acid adenylation domain-containing protein</fullName>
    </submittedName>
</protein>
<dbReference type="InterPro" id="IPR006162">
    <property type="entry name" value="Ppantetheine_attach_site"/>
</dbReference>
<dbReference type="FunFam" id="3.40.50.980:FF:000001">
    <property type="entry name" value="Non-ribosomal peptide synthetase"/>
    <property type="match status" value="2"/>
</dbReference>
<keyword evidence="4" id="KW-0597">Phosphoprotein</keyword>
<dbReference type="FunFam" id="3.40.50.12780:FF:000013">
    <property type="entry name" value="Long-chain-fatty-acid--AMP ligase FadD32"/>
    <property type="match status" value="1"/>
</dbReference>
<dbReference type="InterPro" id="IPR040097">
    <property type="entry name" value="FAAL/FAAC"/>
</dbReference>
<dbReference type="FunFam" id="3.30.300.30:FF:000010">
    <property type="entry name" value="Enterobactin synthetase component F"/>
    <property type="match status" value="1"/>
</dbReference>
<proteinExistence type="inferred from homology"/>
<dbReference type="SUPFAM" id="SSF47336">
    <property type="entry name" value="ACP-like"/>
    <property type="match status" value="3"/>
</dbReference>
<comment type="similarity">
    <text evidence="2">Belongs to the ATP-dependent AMP-binding enzyme family.</text>
</comment>
<dbReference type="Pfam" id="PF00501">
    <property type="entry name" value="AMP-binding"/>
    <property type="match status" value="3"/>
</dbReference>